<dbReference type="Gene3D" id="3.30.450.20">
    <property type="entry name" value="PAS domain"/>
    <property type="match status" value="2"/>
</dbReference>
<feature type="domain" description="PAC" evidence="4">
    <location>
        <begin position="206"/>
        <end position="258"/>
    </location>
</feature>
<evidence type="ECO:0000259" key="3">
    <source>
        <dbReference type="PROSITE" id="PS50112"/>
    </source>
</evidence>
<dbReference type="SMART" id="SM00086">
    <property type="entry name" value="PAC"/>
    <property type="match status" value="2"/>
</dbReference>
<dbReference type="InterPro" id="IPR000014">
    <property type="entry name" value="PAS"/>
</dbReference>
<reference evidence="5 6" key="1">
    <citation type="submission" date="2019-08" db="EMBL/GenBank/DDBJ databases">
        <title>Complete genome sequence of Arcobacter acticola.</title>
        <authorList>
            <person name="Miller W."/>
        </authorList>
    </citation>
    <scope>NUCLEOTIDE SEQUENCE [LARGE SCALE GENOMIC DNA]</scope>
    <source>
        <strain evidence="5 6">KCTC 52212</strain>
    </source>
</reference>
<dbReference type="GO" id="GO:0006935">
    <property type="term" value="P:chemotaxis"/>
    <property type="evidence" value="ECO:0007669"/>
    <property type="project" value="InterPro"/>
</dbReference>
<dbReference type="InterPro" id="IPR000700">
    <property type="entry name" value="PAS-assoc_C"/>
</dbReference>
<dbReference type="PROSITE" id="PS50113">
    <property type="entry name" value="PAC"/>
    <property type="match status" value="2"/>
</dbReference>
<keyword evidence="6" id="KW-1185">Reference proteome</keyword>
<gene>
    <name evidence="5" type="ORF">AACT_0858</name>
</gene>
<feature type="domain" description="PAS" evidence="3">
    <location>
        <begin position="25"/>
        <end position="55"/>
    </location>
</feature>
<dbReference type="KEGG" id="paco:AACT_0858"/>
<feature type="domain" description="Methyl-accepting transducer" evidence="2">
    <location>
        <begin position="259"/>
        <end position="502"/>
    </location>
</feature>
<dbReference type="Pfam" id="PF08447">
    <property type="entry name" value="PAS_3"/>
    <property type="match status" value="1"/>
</dbReference>
<dbReference type="Pfam" id="PF13426">
    <property type="entry name" value="PAS_9"/>
    <property type="match status" value="1"/>
</dbReference>
<proteinExistence type="predicted"/>
<dbReference type="NCBIfam" id="TIGR00229">
    <property type="entry name" value="sensory_box"/>
    <property type="match status" value="2"/>
</dbReference>
<dbReference type="Gene3D" id="1.10.287.950">
    <property type="entry name" value="Methyl-accepting chemotaxis protein"/>
    <property type="match status" value="1"/>
</dbReference>
<dbReference type="GO" id="GO:0004888">
    <property type="term" value="F:transmembrane signaling receptor activity"/>
    <property type="evidence" value="ECO:0007669"/>
    <property type="project" value="InterPro"/>
</dbReference>
<evidence type="ECO:0000256" key="1">
    <source>
        <dbReference type="PROSITE-ProRule" id="PRU00284"/>
    </source>
</evidence>
<dbReference type="CDD" id="cd00130">
    <property type="entry name" value="PAS"/>
    <property type="match status" value="2"/>
</dbReference>
<keyword evidence="1" id="KW-0807">Transducer</keyword>
<dbReference type="InterPro" id="IPR013655">
    <property type="entry name" value="PAS_fold_3"/>
</dbReference>
<dbReference type="InterPro" id="IPR035965">
    <property type="entry name" value="PAS-like_dom_sf"/>
</dbReference>
<dbReference type="InterPro" id="IPR004089">
    <property type="entry name" value="MCPsignal_dom"/>
</dbReference>
<feature type="domain" description="PAC" evidence="4">
    <location>
        <begin position="84"/>
        <end position="136"/>
    </location>
</feature>
<evidence type="ECO:0000313" key="5">
    <source>
        <dbReference type="EMBL" id="QKE28052.1"/>
    </source>
</evidence>
<dbReference type="InterPro" id="IPR001610">
    <property type="entry name" value="PAC"/>
</dbReference>
<dbReference type="InterPro" id="IPR050903">
    <property type="entry name" value="Bact_Chemotaxis_MeTrfase"/>
</dbReference>
<dbReference type="PANTHER" id="PTHR24422">
    <property type="entry name" value="CHEMOTAXIS PROTEIN METHYLTRANSFERASE"/>
    <property type="match status" value="1"/>
</dbReference>
<dbReference type="AlphaFoldDB" id="A0A6M8EDK0"/>
<organism evidence="5 6">
    <name type="scientific">Arcobacter acticola</name>
    <dbReference type="NCBI Taxonomy" id="1849015"/>
    <lineage>
        <taxon>Bacteria</taxon>
        <taxon>Pseudomonadati</taxon>
        <taxon>Campylobacterota</taxon>
        <taxon>Epsilonproteobacteria</taxon>
        <taxon>Campylobacterales</taxon>
        <taxon>Arcobacteraceae</taxon>
        <taxon>Arcobacter</taxon>
    </lineage>
</organism>
<dbReference type="SUPFAM" id="SSF55785">
    <property type="entry name" value="PYP-like sensor domain (PAS domain)"/>
    <property type="match status" value="2"/>
</dbReference>
<sequence length="516" mass="56975">MSLFSFSNNKEEKAQLNAIDEHFAVISFSPEGIILEANQNFLNTLGYTENEVLGKHHKIFCDAKLVNSKEYSDFWHELKKGTAQTSEFKRIKKDGHSIFIQASYTPIKDNSGKVYKIIKFAQDVTAKKLEDLYFKGQIQAIGKSQAIIEFDMNGIILNANENFLKAIDYSLDEIKGKHHSIFCEESYKNSNEYKDFWEKLNNAEFQSGEFLRIGKDGKKVYIQATYNPIIDIDNKPFKVVKYATEITARKNTMFSIQKNIEKLNKSLNHLSGASNSMSIDAENSMKGSQEVSVSIEQMDQAVNDLSEKIEIMLSSITSIANAAANGEKIALGAKEQSKSTSSDIIKLNQESSKIGETINLITQIAFQTNILSLNAAVEAATAGEAGRGFAVVAAEVRNLATRSNEAAKEITSAIESIQTLVKNSLKSINSVDSTIEEISLMSSNISKSILEQKTISNQLASTALQTSKGLNEISNSMINVSQSAQNTRDEAIETKNASEELITVSTELISTLKALN</sequence>
<dbReference type="PROSITE" id="PS50112">
    <property type="entry name" value="PAS"/>
    <property type="match status" value="1"/>
</dbReference>
<dbReference type="SMART" id="SM00283">
    <property type="entry name" value="MA"/>
    <property type="match status" value="1"/>
</dbReference>
<dbReference type="Proteomes" id="UP000503483">
    <property type="component" value="Chromosome"/>
</dbReference>
<evidence type="ECO:0000259" key="2">
    <source>
        <dbReference type="PROSITE" id="PS50111"/>
    </source>
</evidence>
<dbReference type="GO" id="GO:0016020">
    <property type="term" value="C:membrane"/>
    <property type="evidence" value="ECO:0007669"/>
    <property type="project" value="InterPro"/>
</dbReference>
<dbReference type="RefSeq" id="WP_172125296.1">
    <property type="nucleotide sequence ID" value="NZ_CP042652.1"/>
</dbReference>
<dbReference type="EMBL" id="CP042652">
    <property type="protein sequence ID" value="QKE28052.1"/>
    <property type="molecule type" value="Genomic_DNA"/>
</dbReference>
<dbReference type="SUPFAM" id="SSF58104">
    <property type="entry name" value="Methyl-accepting chemotaxis protein (MCP) signaling domain"/>
    <property type="match status" value="1"/>
</dbReference>
<dbReference type="PROSITE" id="PS50111">
    <property type="entry name" value="CHEMOTAXIS_TRANSDUC_2"/>
    <property type="match status" value="1"/>
</dbReference>
<dbReference type="Pfam" id="PF00015">
    <property type="entry name" value="MCPsignal"/>
    <property type="match status" value="1"/>
</dbReference>
<protein>
    <submittedName>
        <fullName evidence="5">PAS sensor-containing MCP-domain signal transduction protein</fullName>
    </submittedName>
</protein>
<dbReference type="PANTHER" id="PTHR24422:SF10">
    <property type="entry name" value="CHEMOTAXIS PROTEIN METHYLTRANSFERASE 2"/>
    <property type="match status" value="1"/>
</dbReference>
<dbReference type="InterPro" id="IPR004090">
    <property type="entry name" value="Chemotax_Me-accpt_rcpt"/>
</dbReference>
<evidence type="ECO:0000313" key="6">
    <source>
        <dbReference type="Proteomes" id="UP000503483"/>
    </source>
</evidence>
<dbReference type="GO" id="GO:0007165">
    <property type="term" value="P:signal transduction"/>
    <property type="evidence" value="ECO:0007669"/>
    <property type="project" value="UniProtKB-KW"/>
</dbReference>
<accession>A0A6M8EDK0</accession>
<evidence type="ECO:0000259" key="4">
    <source>
        <dbReference type="PROSITE" id="PS50113"/>
    </source>
</evidence>
<dbReference type="PRINTS" id="PR00260">
    <property type="entry name" value="CHEMTRNSDUCR"/>
</dbReference>
<name>A0A6M8EDK0_9BACT</name>